<gene>
    <name evidence="1" type="ORF">M9H77_15790</name>
</gene>
<sequence length="2455" mass="266750">MANSGGGVGAKFVSVNLNKSYGQPSHSNNPFHGGSYGQAAAVGRGRGGSGGGGGGMVVLSRSRSSQKPGPKLSVPPPLNLPSLRKEHERFDVSGSGSGTGGPGAGAGPRPTSSGMGWTKPVSIGSQEKNGSAADAQVEQSVDNESRVGVAYMPPSARSSGTGAGASAAGSARAFPPPVEKAVVLRGEDFPSLKAALPVSSGPGMKQKDNLNQKQKQVLADELTDQHRDGYHFNSVVDMRPQSQSSRQIPGNGTVENRSESPGLGNSHIVNPSRKEYFPGPLPLVRLNPRSDWADDERDTGHGFADRSRDFGNSKLEDYWDRDFDMPRASILPHKPVYNQHERRGLRDNETGRGISSDVFKLDPYRGDIRTPSREGREGNAWRSSSLHRDGLNAQEVANDRNNLGARETGLNKDFTKENRFVPPHAGDSSQAVGVSGNQETNYGRRNTGPGHYQEGRPQWNHMKESYNNRGNERIARDRYSSDQSSRYRVDTFQNAIMPRSSFSASGKVATGLDSVLTTGREKLALSRNERSYLEDPFIDSAGYDERDPFTGSLVGVIKRKKENVKQTDFHDPVRESFEAELERVQKIQELERQRIIEEQERALEQARKEEEERQRLIREEEDRRRRLEEEAREAAWRAEQERLEAIRKAEEQKIAREEEKRRMVMEEERRKQAAYQKLLELEAKIAKRGGNTDGSVSTRKMEDKFSVVGKDKDISSSPTELDTWEDSERMVERITSSTSVDSPALNRPFDMSSRHYPAREGSSSSLDKGKPFNSWRRDVYDNGNIASSQPLVQEINHFSPRRDSFANGRTAPRKEFYAGAGYTSSRAPGRGTVPEPYADEFGHQKEQRWNFPGEADPYNRNRDMDSEFQDNPSEKYGDVGWGQNRYRGNARPPFPERQYPNSEADELYSYGRSRYSMRQPRVFPPPLITSSQRIPFRGGNERPGPSGYLDNDENYSHEGRSENTMSTGYIADHQDSIEQSGLVNMQRENTADEDQKMSKDMTPRCDSQSSVSVSSPPNSPPHLSHDELDESGDSPMISTTAEGNQISPSGTEAILNDNTGQHRVMTASSSISAVEDDEWALQNNNELQEQEEYDEDEDGYQEEDEVREGDAENVDLNQEFEDLHLEDKSSSHIIDNLVLGFDEGVEVEIPSDDFERNLSNEEDRGFGIPDSSGHIVGEEAPVGVQRDEQSHEQIDGASQETVVQESEKTMQNSVAQPVSDSYISIMPENTALSFQQTMSTSDMGLSSGHNPISTVSSATSQVDVPVKLQFGLFSGPSLIPSPVPAIQIGSIQMPLHLHPPIGSSLAHIHPQQPPIFQFGQLRYTSPISQGVMPIPPHSMSFVQPSAQPHYSLNQNAGGSLPAKSTRNSSTQSGMKDDMLSSTVNKQQPGYVLGPGDQSHGNPSSGFSSVVIRETTDNSGHTQNTSTAVSGSGNDKKLIPESVAQAEVVGKNDPVVKNTSSSSRGRLSESQMQPQQSTGESFSCEKTSTGMKPHGPFSGSKGKRFAYAVKNAGMRSSFPASDFSGSDTNGFQRRSRRTVQRTEFRVRENAERRQQSGSVSSNTLNLDNKSNNNGKYTGNFARSGSKRGTMSSKPMKQSASPESSVPGNSSSQEIDSANHVRKEVSLSQNVSGSGEGNLKRNISEEDVDAPLQSGVVRVFKQPGIEAPSDEDDFIEVRSKRQMLNDRREQREKEIKAKSRATKVPPRKPRAMKPTTSGLTNSRKTSASVSGESLQNHGSDFASSEGRSMAYKETPAGLISQPLPPIGTPAVKSDVQTDKRSQIMPLQSSSLSIVSGGTKELGPTVNFENKNKVLDNVPTSLSSWDTARINHQVMSLTQTQLEEAMKPPRYDAPIASVGGHSSTTSEPLLPSSSILSKERSFPSAASPINSLLAGEKIQFGAVTSPTVLPPSNRAPGSSRAEIQISHKLSADEDDCTLFFEKDKKTDNSCVHLQDSEAEAEAAASAIAVAAISTDEVIVNGLGSVSIPDTKSFAGADVDGIATGMTGDQQLANQSRADESLSVSLPADLSVETPPISLWPPLPSPQSSSSQMLSHFPGGPPSHFPFYEMNPMLGGPIFAFGPHEEATGSQSQPQKSTSTSSSGSLASWQQCHSTVDSFYGPPAGFTGPFMNPPGGIPGVQGPPHMVVYNHFAPVGQFGQVGLSFMGPTYIPSGKPPDWKHNAQASAVGMGDGDLNNANIAPAQRNAPNMPSPMQHLAQGSPLMPVASPLTMFDVSPFQSSPDMSVQARWPHVPASPLHAVSLSRPHQQQVEGVIPSQFGHTHSIDQSINLNRFSEVRSSTPSENGASFAVATEANARQFPNELGLVDSSRSISAGLPSQTVVSESSSTSVPADVGKTDHLRSIGSNNNEGHNSSGFKARSTQQKNLSAHQNHPSNYNYQRGGGGAASHRSSSTGNEWSHRRMGFHGRNQSFGAEKGFPSSKMKQVYVAKQTSATSTGD</sequence>
<organism evidence="1 2">
    <name type="scientific">Catharanthus roseus</name>
    <name type="common">Madagascar periwinkle</name>
    <name type="synonym">Vinca rosea</name>
    <dbReference type="NCBI Taxonomy" id="4058"/>
    <lineage>
        <taxon>Eukaryota</taxon>
        <taxon>Viridiplantae</taxon>
        <taxon>Streptophyta</taxon>
        <taxon>Embryophyta</taxon>
        <taxon>Tracheophyta</taxon>
        <taxon>Spermatophyta</taxon>
        <taxon>Magnoliopsida</taxon>
        <taxon>eudicotyledons</taxon>
        <taxon>Gunneridae</taxon>
        <taxon>Pentapetalae</taxon>
        <taxon>asterids</taxon>
        <taxon>lamiids</taxon>
        <taxon>Gentianales</taxon>
        <taxon>Apocynaceae</taxon>
        <taxon>Rauvolfioideae</taxon>
        <taxon>Vinceae</taxon>
        <taxon>Catharanthinae</taxon>
        <taxon>Catharanthus</taxon>
    </lineage>
</organism>
<dbReference type="Proteomes" id="UP001060085">
    <property type="component" value="Linkage Group LG04"/>
</dbReference>
<evidence type="ECO:0000313" key="2">
    <source>
        <dbReference type="Proteomes" id="UP001060085"/>
    </source>
</evidence>
<protein>
    <submittedName>
        <fullName evidence="1">Uncharacterized protein</fullName>
    </submittedName>
</protein>
<dbReference type="EMBL" id="CM044704">
    <property type="protein sequence ID" value="KAI5665937.1"/>
    <property type="molecule type" value="Genomic_DNA"/>
</dbReference>
<reference evidence="2" key="1">
    <citation type="journal article" date="2023" name="Nat. Plants">
        <title>Single-cell RNA sequencing provides a high-resolution roadmap for understanding the multicellular compartmentation of specialized metabolism.</title>
        <authorList>
            <person name="Sun S."/>
            <person name="Shen X."/>
            <person name="Li Y."/>
            <person name="Li Y."/>
            <person name="Wang S."/>
            <person name="Li R."/>
            <person name="Zhang H."/>
            <person name="Shen G."/>
            <person name="Guo B."/>
            <person name="Wei J."/>
            <person name="Xu J."/>
            <person name="St-Pierre B."/>
            <person name="Chen S."/>
            <person name="Sun C."/>
        </authorList>
    </citation>
    <scope>NUCLEOTIDE SEQUENCE [LARGE SCALE GENOMIC DNA]</scope>
</reference>
<proteinExistence type="predicted"/>
<keyword evidence="2" id="KW-1185">Reference proteome</keyword>
<name>A0ACC0AY42_CATRO</name>
<accession>A0ACC0AY42</accession>
<evidence type="ECO:0000313" key="1">
    <source>
        <dbReference type="EMBL" id="KAI5665937.1"/>
    </source>
</evidence>
<comment type="caution">
    <text evidence="1">The sequence shown here is derived from an EMBL/GenBank/DDBJ whole genome shotgun (WGS) entry which is preliminary data.</text>
</comment>